<organism evidence="1 2">
    <name type="scientific">Gigaspora margarita</name>
    <dbReference type="NCBI Taxonomy" id="4874"/>
    <lineage>
        <taxon>Eukaryota</taxon>
        <taxon>Fungi</taxon>
        <taxon>Fungi incertae sedis</taxon>
        <taxon>Mucoromycota</taxon>
        <taxon>Glomeromycotina</taxon>
        <taxon>Glomeromycetes</taxon>
        <taxon>Diversisporales</taxon>
        <taxon>Gigasporaceae</taxon>
        <taxon>Gigaspora</taxon>
    </lineage>
</organism>
<dbReference type="Proteomes" id="UP000439903">
    <property type="component" value="Unassembled WGS sequence"/>
</dbReference>
<dbReference type="OrthoDB" id="3798921at2759"/>
<gene>
    <name evidence="1" type="ORF">F8M41_006558</name>
</gene>
<evidence type="ECO:0000313" key="1">
    <source>
        <dbReference type="EMBL" id="KAF0424511.1"/>
    </source>
</evidence>
<reference evidence="1 2" key="1">
    <citation type="journal article" date="2019" name="Environ. Microbiol.">
        <title>At the nexus of three kingdoms: the genome of the mycorrhizal fungus Gigaspora margarita provides insights into plant, endobacterial and fungal interactions.</title>
        <authorList>
            <person name="Venice F."/>
            <person name="Ghignone S."/>
            <person name="Salvioli di Fossalunga A."/>
            <person name="Amselem J."/>
            <person name="Novero M."/>
            <person name="Xianan X."/>
            <person name="Sedzielewska Toro K."/>
            <person name="Morin E."/>
            <person name="Lipzen A."/>
            <person name="Grigoriev I.V."/>
            <person name="Henrissat B."/>
            <person name="Martin F.M."/>
            <person name="Bonfante P."/>
        </authorList>
    </citation>
    <scope>NUCLEOTIDE SEQUENCE [LARGE SCALE GENOMIC DNA]</scope>
    <source>
        <strain evidence="1 2">BEG34</strain>
    </source>
</reference>
<comment type="caution">
    <text evidence="1">The sequence shown here is derived from an EMBL/GenBank/DDBJ whole genome shotgun (WGS) entry which is preliminary data.</text>
</comment>
<proteinExistence type="predicted"/>
<dbReference type="AlphaFoldDB" id="A0A8H3X9A9"/>
<dbReference type="EMBL" id="WTPW01001645">
    <property type="protein sequence ID" value="KAF0424511.1"/>
    <property type="molecule type" value="Genomic_DNA"/>
</dbReference>
<keyword evidence="2" id="KW-1185">Reference proteome</keyword>
<accession>A0A8H3X9A9</accession>
<name>A0A8H3X9A9_GIGMA</name>
<protein>
    <submittedName>
        <fullName evidence="1">PE-PGRS family protein</fullName>
    </submittedName>
</protein>
<evidence type="ECO:0000313" key="2">
    <source>
        <dbReference type="Proteomes" id="UP000439903"/>
    </source>
</evidence>
<sequence>MLINSQCCSEDKICGEGGKECCLSDETCVNGKCICSNGLTSCNGNCIDTTSNAQNCGSCGNTCLSDETCANGKCIDCTVDSDCVSDYLLDNSTGQAIGAAGKCINNVCAGCLPQGYCSTFENTGVGSPANCLQVSLVLLDSAIVAGLEMQVNYKLVMII</sequence>